<keyword evidence="2" id="KW-1185">Reference proteome</keyword>
<name>A0AAN9TLL6_9HEMI</name>
<organism evidence="1 2">
    <name type="scientific">Parthenolecanium corni</name>
    <dbReference type="NCBI Taxonomy" id="536013"/>
    <lineage>
        <taxon>Eukaryota</taxon>
        <taxon>Metazoa</taxon>
        <taxon>Ecdysozoa</taxon>
        <taxon>Arthropoda</taxon>
        <taxon>Hexapoda</taxon>
        <taxon>Insecta</taxon>
        <taxon>Pterygota</taxon>
        <taxon>Neoptera</taxon>
        <taxon>Paraneoptera</taxon>
        <taxon>Hemiptera</taxon>
        <taxon>Sternorrhyncha</taxon>
        <taxon>Coccoidea</taxon>
        <taxon>Coccidae</taxon>
        <taxon>Parthenolecanium</taxon>
    </lineage>
</organism>
<reference evidence="1 2" key="1">
    <citation type="submission" date="2024-03" db="EMBL/GenBank/DDBJ databases">
        <title>Adaptation during the transition from Ophiocordyceps entomopathogen to insect associate is accompanied by gene loss and intensified selection.</title>
        <authorList>
            <person name="Ward C.M."/>
            <person name="Onetto C.A."/>
            <person name="Borneman A.R."/>
        </authorList>
    </citation>
    <scope>NUCLEOTIDE SEQUENCE [LARGE SCALE GENOMIC DNA]</scope>
    <source>
        <strain evidence="1">AWRI1</strain>
        <tissue evidence="1">Single Adult Female</tissue>
    </source>
</reference>
<evidence type="ECO:0000313" key="2">
    <source>
        <dbReference type="Proteomes" id="UP001367676"/>
    </source>
</evidence>
<evidence type="ECO:0000313" key="1">
    <source>
        <dbReference type="EMBL" id="KAK7600952.1"/>
    </source>
</evidence>
<accession>A0AAN9TLL6</accession>
<proteinExistence type="predicted"/>
<dbReference type="AlphaFoldDB" id="A0AAN9TLL6"/>
<gene>
    <name evidence="1" type="ORF">V9T40_008393</name>
</gene>
<comment type="caution">
    <text evidence="1">The sequence shown here is derived from an EMBL/GenBank/DDBJ whole genome shotgun (WGS) entry which is preliminary data.</text>
</comment>
<dbReference type="Proteomes" id="UP001367676">
    <property type="component" value="Unassembled WGS sequence"/>
</dbReference>
<sequence length="79" mass="8116">MTTNYAPNATGLIANQQFRGTTWGPSVTSVPIAANHSYNVNPHIRYASFTGLTPFPAAAAAAAAAAAYTSHPVVSSQVP</sequence>
<dbReference type="EMBL" id="JBBCAQ010000010">
    <property type="protein sequence ID" value="KAK7600952.1"/>
    <property type="molecule type" value="Genomic_DNA"/>
</dbReference>
<protein>
    <submittedName>
        <fullName evidence="1">Uncharacterized protein</fullName>
    </submittedName>
</protein>